<dbReference type="EMBL" id="CP054719">
    <property type="protein sequence ID" value="QOL19541.1"/>
    <property type="molecule type" value="Genomic_DNA"/>
</dbReference>
<dbReference type="RefSeq" id="WP_350332293.1">
    <property type="nucleotide sequence ID" value="NZ_CP054719.1"/>
</dbReference>
<organism evidence="1 2">
    <name type="scientific">Candidatus Bodocaedibacter vickermanii</name>
    <dbReference type="NCBI Taxonomy" id="2741701"/>
    <lineage>
        <taxon>Bacteria</taxon>
        <taxon>Pseudomonadati</taxon>
        <taxon>Pseudomonadota</taxon>
        <taxon>Alphaproteobacteria</taxon>
        <taxon>Holosporales</taxon>
        <taxon>Candidatus Paracaedibacteraceae</taxon>
        <taxon>Candidatus Bodocaedibacter</taxon>
    </lineage>
</organism>
<dbReference type="Proteomes" id="UP000594001">
    <property type="component" value="Chromosome"/>
</dbReference>
<evidence type="ECO:0000313" key="2">
    <source>
        <dbReference type="Proteomes" id="UP000594001"/>
    </source>
</evidence>
<evidence type="ECO:0000313" key="1">
    <source>
        <dbReference type="EMBL" id="QOL19541.1"/>
    </source>
</evidence>
<protein>
    <submittedName>
        <fullName evidence="1">Uncharacterized protein</fullName>
    </submittedName>
</protein>
<sequence length="346" mass="38697">MKFNRYLLCMSTMLSICFGQDEAPILSHTATLRAAMRFAVEVPFNNVALNTVPDGLTVRQSIAHILTQKGILGFYSGASIEILRSGLWYLRVQLMNDPWRISVPFCELEYYRHDENGVWDFWFGAKLETPRFVYQTISDNDLGDTATHYRNLHLGDNPSKEFIKAEIKRRGGSYFAAQLGFIEHDNSVSVATNLAAFEMAVMPLFRVRNALMLHSRQSILDNAQHVSKTLYAGGTLRGGITFVSWYTFLKAQDYAKEHWKDCPLLQGTFTTGTQMVVGGVVAPLYVVMINRQKLINPCDLPFLASAWNTYLKQGAQVFTRSAKFGAAHAGVQAALTVGVLSLCGEK</sequence>
<dbReference type="KEGG" id="pbal:CPBP_00303"/>
<keyword evidence="2" id="KW-1185">Reference proteome</keyword>
<proteinExistence type="predicted"/>
<dbReference type="AlphaFoldDB" id="A0A7L9RSM3"/>
<reference evidence="1 2" key="1">
    <citation type="submission" date="2020-06" db="EMBL/GenBank/DDBJ databases">
        <title>The endosymbiont of the kinetoplastid Bodo saltans is a Paracaedibacter-like alpha-proteobacterium possessing a putative toxin-antitoxin system.</title>
        <authorList>
            <person name="Midha S."/>
            <person name="Rigden D.J."/>
            <person name="Siozios S."/>
            <person name="Hurst G.D.D."/>
            <person name="Jackson A.P."/>
        </authorList>
    </citation>
    <scope>NUCLEOTIDE SEQUENCE [LARGE SCALE GENOMIC DNA]</scope>
    <source>
        <strain evidence="1">Lake Konstanz</strain>
    </source>
</reference>
<accession>A0A7L9RSM3</accession>
<gene>
    <name evidence="1" type="ORF">CPBP_00303</name>
</gene>
<name>A0A7L9RSM3_9PROT</name>